<keyword evidence="3" id="KW-1185">Reference proteome</keyword>
<dbReference type="OrthoDB" id="9805098at2"/>
<proteinExistence type="predicted"/>
<dbReference type="NCBIfam" id="TIGR02385">
    <property type="entry name" value="RelE_StbE"/>
    <property type="match status" value="1"/>
</dbReference>
<gene>
    <name evidence="2" type="ORF">FDK13_17045</name>
</gene>
<dbReference type="InterPro" id="IPR035093">
    <property type="entry name" value="RelE/ParE_toxin_dom_sf"/>
</dbReference>
<dbReference type="Proteomes" id="UP000304900">
    <property type="component" value="Unassembled WGS sequence"/>
</dbReference>
<keyword evidence="1" id="KW-1277">Toxin-antitoxin system</keyword>
<dbReference type="PANTHER" id="PTHR38813">
    <property type="match status" value="1"/>
</dbReference>
<dbReference type="Pfam" id="PF05016">
    <property type="entry name" value="ParE_toxin"/>
    <property type="match status" value="1"/>
</dbReference>
<reference evidence="2 3" key="1">
    <citation type="submission" date="2019-05" db="EMBL/GenBank/DDBJ databases">
        <title>Dyadobacter AR-3-8 sp. nov., isolated from arctic soil.</title>
        <authorList>
            <person name="Chaudhary D.K."/>
        </authorList>
    </citation>
    <scope>NUCLEOTIDE SEQUENCE [LARGE SCALE GENOMIC DNA]</scope>
    <source>
        <strain evidence="2 3">AR-3-8</strain>
    </source>
</reference>
<evidence type="ECO:0000313" key="3">
    <source>
        <dbReference type="Proteomes" id="UP000304900"/>
    </source>
</evidence>
<organism evidence="2 3">
    <name type="scientific">Dyadobacter frigoris</name>
    <dbReference type="NCBI Taxonomy" id="2576211"/>
    <lineage>
        <taxon>Bacteria</taxon>
        <taxon>Pseudomonadati</taxon>
        <taxon>Bacteroidota</taxon>
        <taxon>Cytophagia</taxon>
        <taxon>Cytophagales</taxon>
        <taxon>Spirosomataceae</taxon>
        <taxon>Dyadobacter</taxon>
    </lineage>
</organism>
<protein>
    <submittedName>
        <fullName evidence="2">Type II toxin-antitoxin system RelE/ParE family toxin</fullName>
    </submittedName>
</protein>
<evidence type="ECO:0000313" key="2">
    <source>
        <dbReference type="EMBL" id="TKT91394.1"/>
    </source>
</evidence>
<sequence>MMYQIEVVKSALKELESIPKIFKSKIISKIDDLAAEPRPGGVKKLEGSINTYRIGVGNYRIIYQIKDLQLIITVIKISDRKDAYK</sequence>
<dbReference type="PANTHER" id="PTHR38813:SF1">
    <property type="entry name" value="TOXIN RELE1-RELATED"/>
    <property type="match status" value="1"/>
</dbReference>
<dbReference type="SUPFAM" id="SSF143011">
    <property type="entry name" value="RelE-like"/>
    <property type="match status" value="1"/>
</dbReference>
<name>A0A4U6DAT1_9BACT</name>
<dbReference type="InterPro" id="IPR052747">
    <property type="entry name" value="TA_system_RelE_toxin"/>
</dbReference>
<dbReference type="Gene3D" id="3.30.2310.20">
    <property type="entry name" value="RelE-like"/>
    <property type="match status" value="1"/>
</dbReference>
<accession>A0A4U6DAT1</accession>
<dbReference type="EMBL" id="SZVO01000007">
    <property type="protein sequence ID" value="TKT91394.1"/>
    <property type="molecule type" value="Genomic_DNA"/>
</dbReference>
<dbReference type="InterPro" id="IPR007712">
    <property type="entry name" value="RelE/ParE_toxin"/>
</dbReference>
<dbReference type="AlphaFoldDB" id="A0A4U6DAT1"/>
<evidence type="ECO:0000256" key="1">
    <source>
        <dbReference type="ARBA" id="ARBA00022649"/>
    </source>
</evidence>
<comment type="caution">
    <text evidence="2">The sequence shown here is derived from an EMBL/GenBank/DDBJ whole genome shotgun (WGS) entry which is preliminary data.</text>
</comment>